<comment type="caution">
    <text evidence="1">The sequence shown here is derived from an EMBL/GenBank/DDBJ whole genome shotgun (WGS) entry which is preliminary data.</text>
</comment>
<sequence length="82" mass="8653">MDSISKNHRAKVEITDLITEAVSNAEARRHQITDVEASLSDAEAAAVKGGFCAPVKPIILGRMICPPIIVGLIALPTETSIS</sequence>
<name>A0AAV3X7P5_9CYAN</name>
<protein>
    <submittedName>
        <fullName evidence="1">Uncharacterized protein</fullName>
    </submittedName>
</protein>
<dbReference type="AlphaFoldDB" id="A0AAV3X7P5"/>
<dbReference type="EMBL" id="BLAY01000027">
    <property type="protein sequence ID" value="GET37378.1"/>
    <property type="molecule type" value="Genomic_DNA"/>
</dbReference>
<reference evidence="1" key="1">
    <citation type="submission" date="2019-10" db="EMBL/GenBank/DDBJ databases">
        <title>Draft genome sequece of Microseira wollei NIES-4236.</title>
        <authorList>
            <person name="Yamaguchi H."/>
            <person name="Suzuki S."/>
            <person name="Kawachi M."/>
        </authorList>
    </citation>
    <scope>NUCLEOTIDE SEQUENCE</scope>
    <source>
        <strain evidence="1">NIES-4236</strain>
    </source>
</reference>
<proteinExistence type="predicted"/>
<evidence type="ECO:0000313" key="1">
    <source>
        <dbReference type="EMBL" id="GET37378.1"/>
    </source>
</evidence>
<accession>A0AAV3X7P5</accession>
<keyword evidence="2" id="KW-1185">Reference proteome</keyword>
<dbReference type="Proteomes" id="UP001050975">
    <property type="component" value="Unassembled WGS sequence"/>
</dbReference>
<organism evidence="1 2">
    <name type="scientific">Microseira wollei NIES-4236</name>
    <dbReference type="NCBI Taxonomy" id="2530354"/>
    <lineage>
        <taxon>Bacteria</taxon>
        <taxon>Bacillati</taxon>
        <taxon>Cyanobacteriota</taxon>
        <taxon>Cyanophyceae</taxon>
        <taxon>Oscillatoriophycideae</taxon>
        <taxon>Aerosakkonematales</taxon>
        <taxon>Aerosakkonemataceae</taxon>
        <taxon>Microseira</taxon>
    </lineage>
</organism>
<dbReference type="RefSeq" id="WP_226578742.1">
    <property type="nucleotide sequence ID" value="NZ_BLAY01000027.1"/>
</dbReference>
<evidence type="ECO:0000313" key="2">
    <source>
        <dbReference type="Proteomes" id="UP001050975"/>
    </source>
</evidence>
<gene>
    <name evidence="1" type="ORF">MiSe_21310</name>
</gene>